<accession>B6BTU7</accession>
<gene>
    <name evidence="7 10" type="primary">glnD</name>
    <name evidence="10" type="ORF">KB13_344</name>
</gene>
<evidence type="ECO:0000259" key="8">
    <source>
        <dbReference type="PROSITE" id="PS51671"/>
    </source>
</evidence>
<comment type="cofactor">
    <cofactor evidence="7">
        <name>Mg(2+)</name>
        <dbReference type="ChEBI" id="CHEBI:18420"/>
    </cofactor>
</comment>
<dbReference type="Proteomes" id="UP000004188">
    <property type="component" value="Unassembled WGS sequence"/>
</dbReference>
<evidence type="ECO:0000256" key="4">
    <source>
        <dbReference type="ARBA" id="ARBA00022801"/>
    </source>
</evidence>
<dbReference type="AlphaFoldDB" id="B6BTU7"/>
<dbReference type="SUPFAM" id="SSF109604">
    <property type="entry name" value="HD-domain/PDEase-like"/>
    <property type="match status" value="1"/>
</dbReference>
<dbReference type="PIRSF" id="PIRSF006288">
    <property type="entry name" value="PII_uridyltransf"/>
    <property type="match status" value="1"/>
</dbReference>
<dbReference type="InterPro" id="IPR010043">
    <property type="entry name" value="UTase/UR"/>
</dbReference>
<dbReference type="CDD" id="cd04900">
    <property type="entry name" value="ACT_UUR-like_1"/>
    <property type="match status" value="1"/>
</dbReference>
<evidence type="ECO:0000256" key="5">
    <source>
        <dbReference type="ARBA" id="ARBA00022842"/>
    </source>
</evidence>
<comment type="catalytic activity">
    <reaction evidence="7">
        <text>[protein-PII]-uridylyl-L-tyrosine + H2O = [protein-PII]-L-tyrosine + UMP + H(+)</text>
        <dbReference type="Rhea" id="RHEA:48600"/>
        <dbReference type="Rhea" id="RHEA-COMP:12147"/>
        <dbReference type="Rhea" id="RHEA-COMP:12148"/>
        <dbReference type="ChEBI" id="CHEBI:15377"/>
        <dbReference type="ChEBI" id="CHEBI:15378"/>
        <dbReference type="ChEBI" id="CHEBI:46858"/>
        <dbReference type="ChEBI" id="CHEBI:57865"/>
        <dbReference type="ChEBI" id="CHEBI:90602"/>
    </reaction>
</comment>
<evidence type="ECO:0000256" key="2">
    <source>
        <dbReference type="ARBA" id="ARBA00022695"/>
    </source>
</evidence>
<comment type="function">
    <text evidence="7">Modifies, by uridylylation and deuridylylation, the PII regulatory proteins (GlnB and homologs), in response to the nitrogen status of the cell that GlnD senses through the glutamine level. Under low glutamine levels, catalyzes the conversion of the PII proteins and UTP to PII-UMP and PPi, while under higher glutamine levels, GlnD hydrolyzes PII-UMP to PII and UMP (deuridylylation). Thus, controls uridylylation state and activity of the PII proteins, and plays an important role in the regulation of nitrogen metabolism.</text>
</comment>
<dbReference type="HAMAP" id="MF_00277">
    <property type="entry name" value="PII_uridylyl_transf"/>
    <property type="match status" value="1"/>
</dbReference>
<dbReference type="EC" id="3.1.4.-" evidence="7"/>
<evidence type="ECO:0000313" key="10">
    <source>
        <dbReference type="EMBL" id="EDZ64212.1"/>
    </source>
</evidence>
<comment type="activity regulation">
    <text evidence="7">Uridylyltransferase (UTase) activity is inhibited by glutamine, while glutamine activates uridylyl-removing (UR) activity.</text>
</comment>
<feature type="domain" description="HD" evidence="9">
    <location>
        <begin position="437"/>
        <end position="559"/>
    </location>
</feature>
<evidence type="ECO:0000256" key="7">
    <source>
        <dbReference type="HAMAP-Rule" id="MF_00277"/>
    </source>
</evidence>
<dbReference type="EMBL" id="DS995299">
    <property type="protein sequence ID" value="EDZ64212.1"/>
    <property type="molecule type" value="Genomic_DNA"/>
</dbReference>
<dbReference type="GO" id="GO:0006808">
    <property type="term" value="P:regulation of nitrogen utilization"/>
    <property type="evidence" value="ECO:0007669"/>
    <property type="project" value="UniProtKB-UniRule"/>
</dbReference>
<keyword evidence="3" id="KW-0677">Repeat</keyword>
<dbReference type="InterPro" id="IPR002912">
    <property type="entry name" value="ACT_dom"/>
</dbReference>
<comment type="similarity">
    <text evidence="7">Belongs to the GlnD family.</text>
</comment>
<proteinExistence type="inferred from homology"/>
<evidence type="ECO:0000256" key="1">
    <source>
        <dbReference type="ARBA" id="ARBA00022679"/>
    </source>
</evidence>
<organism evidence="10 11">
    <name type="scientific">beta proteobacterium KB13</name>
    <dbReference type="NCBI Taxonomy" id="314607"/>
    <lineage>
        <taxon>Bacteria</taxon>
        <taxon>Pseudomonadati</taxon>
        <taxon>Pseudomonadota</taxon>
        <taxon>Betaproteobacteria</taxon>
        <taxon>Nitrosomonadales</taxon>
        <taxon>OM43 clade</taxon>
    </lineage>
</organism>
<evidence type="ECO:0000313" key="11">
    <source>
        <dbReference type="Proteomes" id="UP000004188"/>
    </source>
</evidence>
<keyword evidence="5 7" id="KW-0460">Magnesium</keyword>
<dbReference type="InterPro" id="IPR006674">
    <property type="entry name" value="HD_domain"/>
</dbReference>
<dbReference type="PANTHER" id="PTHR47320">
    <property type="entry name" value="BIFUNCTIONAL URIDYLYLTRANSFERASE/URIDYLYL-REMOVING ENZYME"/>
    <property type="match status" value="1"/>
</dbReference>
<dbReference type="Pfam" id="PF01966">
    <property type="entry name" value="HD"/>
    <property type="match status" value="1"/>
</dbReference>
<dbReference type="GO" id="GO:0008081">
    <property type="term" value="F:phosphoric diester hydrolase activity"/>
    <property type="evidence" value="ECO:0007669"/>
    <property type="project" value="UniProtKB-UniRule"/>
</dbReference>
<dbReference type="GO" id="GO:0008773">
    <property type="term" value="F:[protein-PII] uridylyltransferase activity"/>
    <property type="evidence" value="ECO:0007669"/>
    <property type="project" value="UniProtKB-UniRule"/>
</dbReference>
<keyword evidence="11" id="KW-1185">Reference proteome</keyword>
<sequence length="852" mass="99779">MGSKKNDFKFIKKSYDIRFDQIKSQFLKKHNSSSFLKQNTKLCDDVLKKLWVLADLNDSFCLVAVGGYGRKELYPSSDIDITIIANSIDSININNEKLENFIQLCWDFGFRLGVSQRIIDEIAKDIKDITIATNLLESRLICGNHLLYEKYNEKFKKTLNVKKFILAKVKEQELRHQKFSKSGYLLEPNIKESRGCLRDIHFIRWLCSAKYGDHNLKTLLESKVITKKQLNLINFHYNKLIKRRIYLHIATNHQEDRMLFDYQSKIAKDLGFKNSSNKKASEFVMNSLYKSIRYIILFNEIITKKFTVEFQSSKEKVEGFNELYISDGLLELNKNTKKEISKKIFAYFHIFQRNPSIQGFGPNLIDHFITTANLVIDKTYRSDKNIQKDFLQVFKEKQKVNRSLRLLSRYNILGKFLPVFGKIISQMQHDLFHIYTVDEHTLNVIDNLRRYSKAKLKHESPESHEAFKRLKDPSILYLAGLFHDIAKGRGGDHSSLGEKEVKRFGRMFNLSIPDIQTISWLVKNHLLMSNVAQKLDLADPSVIRSFATEVQNQDRLDLLYLLTTADIRGTSHKVWNQWKSVLINGLHQTATKYLQNKLTNEQFIEQRVKQIQNNLIKYSIEPHMYQKNWSLMGSEYFTKFEAPEISWHTRLLLSHANTQKTITRVRHQKGGQGIEVLIYTKDKNDIFYKTCHFFNEISCEISQAKIFTTNHNYALNVFNITYEDESSLRFKDFFKYIEENLTNVIDQDLSKNSFNTSNNLMKKSRQASFHQIEDFIELINDDGLFHLQIKTANRKALLLSVASLLKRYNISLSNAKITTMGERVEDHFDFKISNDSQFEPKNLENDLLNLLK</sequence>
<protein>
    <recommendedName>
        <fullName evidence="7">Bifunctional uridylyltransferase/uridylyl-removing enzyme</fullName>
        <shortName evidence="7">UTase/UR</shortName>
    </recommendedName>
    <alternativeName>
        <fullName evidence="7">Bifunctional [protein-PII] modification enzyme</fullName>
    </alternativeName>
    <alternativeName>
        <fullName evidence="7">Bifunctional nitrogen sensor protein</fullName>
    </alternativeName>
    <domain>
        <recommendedName>
            <fullName evidence="7">[Protein-PII] uridylyltransferase</fullName>
            <shortName evidence="7">PII uridylyltransferase</shortName>
            <shortName evidence="7">UTase</shortName>
            <ecNumber evidence="7">2.7.7.59</ecNumber>
        </recommendedName>
    </domain>
    <domain>
        <recommendedName>
            <fullName evidence="7">[Protein-PII]-UMP uridylyl-removing enzyme</fullName>
            <shortName evidence="7">UR</shortName>
            <ecNumber evidence="7">3.1.4.-</ecNumber>
        </recommendedName>
    </domain>
</protein>
<keyword evidence="4 7" id="KW-0378">Hydrolase</keyword>
<keyword evidence="1 7" id="KW-0808">Transferase</keyword>
<name>B6BTU7_9PROT</name>
<dbReference type="SMART" id="SM00471">
    <property type="entry name" value="HDc"/>
    <property type="match status" value="1"/>
</dbReference>
<dbReference type="EC" id="2.7.7.59" evidence="7"/>
<comment type="catalytic activity">
    <reaction evidence="7">
        <text>[protein-PII]-L-tyrosine + UTP = [protein-PII]-uridylyl-L-tyrosine + diphosphate</text>
        <dbReference type="Rhea" id="RHEA:13673"/>
        <dbReference type="Rhea" id="RHEA-COMP:12147"/>
        <dbReference type="Rhea" id="RHEA-COMP:12148"/>
        <dbReference type="ChEBI" id="CHEBI:33019"/>
        <dbReference type="ChEBI" id="CHEBI:46398"/>
        <dbReference type="ChEBI" id="CHEBI:46858"/>
        <dbReference type="ChEBI" id="CHEBI:90602"/>
        <dbReference type="EC" id="2.7.7.59"/>
    </reaction>
</comment>
<feature type="region of interest" description="Uridylyltransferase" evidence="7">
    <location>
        <begin position="1"/>
        <end position="319"/>
    </location>
</feature>
<dbReference type="InterPro" id="IPR003607">
    <property type="entry name" value="HD/PDEase_dom"/>
</dbReference>
<dbReference type="Gene3D" id="1.10.3090.10">
    <property type="entry name" value="cca-adding enzyme, domain 2"/>
    <property type="match status" value="1"/>
</dbReference>
<dbReference type="SUPFAM" id="SSF81301">
    <property type="entry name" value="Nucleotidyltransferase"/>
    <property type="match status" value="1"/>
</dbReference>
<evidence type="ECO:0000256" key="6">
    <source>
        <dbReference type="ARBA" id="ARBA00023268"/>
    </source>
</evidence>
<dbReference type="STRING" id="314607.KB13_344"/>
<evidence type="ECO:0000256" key="3">
    <source>
        <dbReference type="ARBA" id="ARBA00022737"/>
    </source>
</evidence>
<keyword evidence="2 7" id="KW-0548">Nucleotidyltransferase</keyword>
<dbReference type="PROSITE" id="PS51671">
    <property type="entry name" value="ACT"/>
    <property type="match status" value="2"/>
</dbReference>
<dbReference type="InterPro" id="IPR013546">
    <property type="entry name" value="PII_UdlTrfase/GS_AdlTrfase"/>
</dbReference>
<keyword evidence="6 7" id="KW-0511">Multifunctional enzyme</keyword>
<reference evidence="11" key="1">
    <citation type="journal article" date="2012" name="Stand. Genomic Sci.">
        <title>Genome sequence of strain HIMB624, a cultured representative from the OM43 clade of marine Betaproteobacteria.</title>
        <authorList>
            <person name="Huggett M.J."/>
            <person name="Hayakawa D.H."/>
            <person name="Rappe M.S."/>
        </authorList>
    </citation>
    <scope>NUCLEOTIDE SEQUENCE [LARGE SCALE GENOMIC DNA]</scope>
    <source>
        <strain evidence="11">KB13</strain>
    </source>
</reference>
<dbReference type="InterPro" id="IPR043519">
    <property type="entry name" value="NT_sf"/>
</dbReference>
<feature type="domain" description="ACT" evidence="8">
    <location>
        <begin position="786"/>
        <end position="852"/>
    </location>
</feature>
<dbReference type="PANTHER" id="PTHR47320:SF1">
    <property type="entry name" value="BIFUNCTIONAL URIDYLYLTRANSFERASE_URIDYLYL-REMOVING ENZYME"/>
    <property type="match status" value="1"/>
</dbReference>
<comment type="domain">
    <text evidence="7">Has four distinct domains: an N-terminal nucleotidyltransferase (NT) domain responsible for UTase activity, a central HD domain that encodes UR activity, and two C-terminal ACT domains that seem to have a role in glutamine sensing.</text>
</comment>
<evidence type="ECO:0000259" key="9">
    <source>
        <dbReference type="PROSITE" id="PS51831"/>
    </source>
</evidence>
<dbReference type="NCBIfam" id="TIGR01693">
    <property type="entry name" value="UTase_glnD"/>
    <property type="match status" value="1"/>
</dbReference>
<feature type="domain" description="ACT" evidence="8">
    <location>
        <begin position="675"/>
        <end position="752"/>
    </location>
</feature>
<dbReference type="Pfam" id="PF08335">
    <property type="entry name" value="GlnD_UR_UTase"/>
    <property type="match status" value="1"/>
</dbReference>
<dbReference type="eggNOG" id="COG2844">
    <property type="taxonomic scope" value="Bacteria"/>
</dbReference>
<comment type="caution">
    <text evidence="7">Lacks conserved residue(s) required for the propagation of feature annotation.</text>
</comment>
<dbReference type="PROSITE" id="PS51831">
    <property type="entry name" value="HD"/>
    <property type="match status" value="1"/>
</dbReference>
<dbReference type="CDD" id="cd00077">
    <property type="entry name" value="HDc"/>
    <property type="match status" value="1"/>
</dbReference>
<dbReference type="CDD" id="cd05401">
    <property type="entry name" value="NT_GlnE_GlnD_like"/>
    <property type="match status" value="1"/>
</dbReference>
<dbReference type="HOGENOM" id="CLU_012833_0_0_4"/>